<organism evidence="1">
    <name type="scientific">Salvia splendens</name>
    <name type="common">Scarlet sage</name>
    <dbReference type="NCBI Taxonomy" id="180675"/>
    <lineage>
        <taxon>Eukaryota</taxon>
        <taxon>Viridiplantae</taxon>
        <taxon>Streptophyta</taxon>
        <taxon>Embryophyta</taxon>
        <taxon>Tracheophyta</taxon>
        <taxon>Spermatophyta</taxon>
        <taxon>Magnoliopsida</taxon>
        <taxon>eudicotyledons</taxon>
        <taxon>Gunneridae</taxon>
        <taxon>Pentapetalae</taxon>
        <taxon>asterids</taxon>
        <taxon>lamiids</taxon>
        <taxon>Lamiales</taxon>
        <taxon>Lamiaceae</taxon>
        <taxon>Nepetoideae</taxon>
        <taxon>Mentheae</taxon>
        <taxon>Salviinae</taxon>
        <taxon>Salvia</taxon>
        <taxon>Salvia subgen. Calosphace</taxon>
        <taxon>core Calosphace</taxon>
    </lineage>
</organism>
<name>A0A8X8W3N9_SALSN</name>
<protein>
    <submittedName>
        <fullName evidence="1">Uncharacterized protein</fullName>
    </submittedName>
</protein>
<dbReference type="Proteomes" id="UP000298416">
    <property type="component" value="Unassembled WGS sequence"/>
</dbReference>
<dbReference type="EMBL" id="PNBA02000021">
    <property type="protein sequence ID" value="KAG6387151.1"/>
    <property type="molecule type" value="Genomic_DNA"/>
</dbReference>
<evidence type="ECO:0000313" key="2">
    <source>
        <dbReference type="Proteomes" id="UP000298416"/>
    </source>
</evidence>
<reference evidence="1" key="1">
    <citation type="submission" date="2018-01" db="EMBL/GenBank/DDBJ databases">
        <authorList>
            <person name="Mao J.F."/>
        </authorList>
    </citation>
    <scope>NUCLEOTIDE SEQUENCE</scope>
    <source>
        <strain evidence="1">Huo1</strain>
        <tissue evidence="1">Leaf</tissue>
    </source>
</reference>
<comment type="caution">
    <text evidence="1">The sequence shown here is derived from an EMBL/GenBank/DDBJ whole genome shotgun (WGS) entry which is preliminary data.</text>
</comment>
<evidence type="ECO:0000313" key="1">
    <source>
        <dbReference type="EMBL" id="KAG6387151.1"/>
    </source>
</evidence>
<proteinExistence type="predicted"/>
<dbReference type="AlphaFoldDB" id="A0A8X8W3N9"/>
<reference evidence="1" key="2">
    <citation type="submission" date="2020-08" db="EMBL/GenBank/DDBJ databases">
        <title>Plant Genome Project.</title>
        <authorList>
            <person name="Zhang R.-G."/>
        </authorList>
    </citation>
    <scope>NUCLEOTIDE SEQUENCE</scope>
    <source>
        <strain evidence="1">Huo1</strain>
        <tissue evidence="1">Leaf</tissue>
    </source>
</reference>
<sequence length="69" mass="7409">MDSVLLGTMKRLKLAAGCGGSVFPSHFITEAKIAIEKQLGLVFECESHFSELITDVAIPHIINSTSCSD</sequence>
<accession>A0A8X8W3N9</accession>
<gene>
    <name evidence="1" type="ORF">SASPL_152336</name>
</gene>
<keyword evidence="2" id="KW-1185">Reference proteome</keyword>